<dbReference type="PROSITE" id="PS51358">
    <property type="entry name" value="NOP"/>
    <property type="match status" value="1"/>
</dbReference>
<dbReference type="PANTHER" id="PTHR10894:SF39">
    <property type="entry name" value="NOP DOMAIN-CONTAINING PROTEIN"/>
    <property type="match status" value="1"/>
</dbReference>
<dbReference type="GO" id="GO:0031428">
    <property type="term" value="C:box C/D methylation guide snoRNP complex"/>
    <property type="evidence" value="ECO:0007669"/>
    <property type="project" value="InterPro"/>
</dbReference>
<dbReference type="Gene3D" id="1.10.287.4070">
    <property type="match status" value="1"/>
</dbReference>
<evidence type="ECO:0000313" key="2">
    <source>
        <dbReference type="EMBL" id="VAH42733.1"/>
    </source>
</evidence>
<dbReference type="PANTHER" id="PTHR10894">
    <property type="entry name" value="NUCLEOLAR PROTEIN 5 NUCLEOLAR PROTEIN NOP5 NOP58"/>
    <property type="match status" value="1"/>
</dbReference>
<dbReference type="Gene3D" id="1.10.246.90">
    <property type="entry name" value="Nop domain"/>
    <property type="match status" value="1"/>
</dbReference>
<evidence type="ECO:0000313" key="3">
    <source>
        <dbReference type="Proteomes" id="UP000324705"/>
    </source>
</evidence>
<dbReference type="EMBL" id="LT934114">
    <property type="protein sequence ID" value="VAH42733.1"/>
    <property type="molecule type" value="Genomic_DNA"/>
</dbReference>
<dbReference type="InterPro" id="IPR045056">
    <property type="entry name" value="Nop56/Nop58"/>
</dbReference>
<organism evidence="2 3">
    <name type="scientific">Triticum turgidum subsp. durum</name>
    <name type="common">Durum wheat</name>
    <name type="synonym">Triticum durum</name>
    <dbReference type="NCBI Taxonomy" id="4567"/>
    <lineage>
        <taxon>Eukaryota</taxon>
        <taxon>Viridiplantae</taxon>
        <taxon>Streptophyta</taxon>
        <taxon>Embryophyta</taxon>
        <taxon>Tracheophyta</taxon>
        <taxon>Spermatophyta</taxon>
        <taxon>Magnoliopsida</taxon>
        <taxon>Liliopsida</taxon>
        <taxon>Poales</taxon>
        <taxon>Poaceae</taxon>
        <taxon>BOP clade</taxon>
        <taxon>Pooideae</taxon>
        <taxon>Triticodae</taxon>
        <taxon>Triticeae</taxon>
        <taxon>Triticinae</taxon>
        <taxon>Triticum</taxon>
    </lineage>
</organism>
<reference evidence="2 3" key="1">
    <citation type="submission" date="2017-09" db="EMBL/GenBank/DDBJ databases">
        <authorList>
            <consortium name="International Durum Wheat Genome Sequencing Consortium (IDWGSC)"/>
            <person name="Milanesi L."/>
        </authorList>
    </citation>
    <scope>NUCLEOTIDE SEQUENCE [LARGE SCALE GENOMIC DNA]</scope>
    <source>
        <strain evidence="3">cv. Svevo</strain>
    </source>
</reference>
<name>A0A9R1PFZ6_TRITD</name>
<protein>
    <recommendedName>
        <fullName evidence="1">Nop domain-containing protein</fullName>
    </recommendedName>
</protein>
<keyword evidence="3" id="KW-1185">Reference proteome</keyword>
<sequence>MNLSEYRKNIYEYLVTKMNDIAPNLTSLIGEMVGAQLISNAGSLSNLAKLPSSSLQILGAEKLSFVIVLILKQ</sequence>
<dbReference type="AlphaFoldDB" id="A0A9R1PFZ6"/>
<dbReference type="InterPro" id="IPR002687">
    <property type="entry name" value="Nop_dom"/>
</dbReference>
<proteinExistence type="predicted"/>
<feature type="domain" description="Nop" evidence="1">
    <location>
        <begin position="21"/>
        <end position="73"/>
    </location>
</feature>
<dbReference type="SUPFAM" id="SSF89124">
    <property type="entry name" value="Nop domain"/>
    <property type="match status" value="1"/>
</dbReference>
<dbReference type="Pfam" id="PF01798">
    <property type="entry name" value="Nop"/>
    <property type="match status" value="1"/>
</dbReference>
<accession>A0A9R1PFZ6</accession>
<dbReference type="Gramene" id="TRITD2Bv1G045170.7">
    <property type="protein sequence ID" value="TRITD2Bv1G045170.7"/>
    <property type="gene ID" value="TRITD2Bv1G045170"/>
</dbReference>
<gene>
    <name evidence="2" type="ORF">TRITD_2Bv1G045170</name>
</gene>
<dbReference type="InterPro" id="IPR042239">
    <property type="entry name" value="Nop_C"/>
</dbReference>
<dbReference type="Proteomes" id="UP000324705">
    <property type="component" value="Chromosome 2B"/>
</dbReference>
<dbReference type="InterPro" id="IPR036070">
    <property type="entry name" value="Nop_dom_sf"/>
</dbReference>
<dbReference type="GO" id="GO:0030515">
    <property type="term" value="F:snoRNA binding"/>
    <property type="evidence" value="ECO:0007669"/>
    <property type="project" value="InterPro"/>
</dbReference>
<evidence type="ECO:0000259" key="1">
    <source>
        <dbReference type="PROSITE" id="PS51358"/>
    </source>
</evidence>
<dbReference type="GO" id="GO:0032040">
    <property type="term" value="C:small-subunit processome"/>
    <property type="evidence" value="ECO:0007669"/>
    <property type="project" value="InterPro"/>
</dbReference>